<evidence type="ECO:0000313" key="4">
    <source>
        <dbReference type="Proteomes" id="UP000183971"/>
    </source>
</evidence>
<reference evidence="4" key="1">
    <citation type="journal article" date="2016" name="Genome Biol. Evol.">
        <title>Comparative 'omics' of the Fusarium fujikuroi species complex highlights differences in genetic potential and metabolite synthesis.</title>
        <authorList>
            <person name="Niehaus E.-M."/>
            <person name="Muensterkoetter M."/>
            <person name="Proctor R.H."/>
            <person name="Brown D.W."/>
            <person name="Sharon A."/>
            <person name="Idan Y."/>
            <person name="Oren-Young L."/>
            <person name="Sieber C.M."/>
            <person name="Novak O."/>
            <person name="Pencik A."/>
            <person name="Tarkowska D."/>
            <person name="Hromadova K."/>
            <person name="Freeman S."/>
            <person name="Maymon M."/>
            <person name="Elazar M."/>
            <person name="Youssef S.A."/>
            <person name="El-Shabrawy E.S.M."/>
            <person name="Shalaby A.B.A."/>
            <person name="Houterman P."/>
            <person name="Brock N.L."/>
            <person name="Burkhardt I."/>
            <person name="Tsavkelova E.A."/>
            <person name="Dickschat J.S."/>
            <person name="Galuszka P."/>
            <person name="Gueldener U."/>
            <person name="Tudzynski B."/>
        </authorList>
    </citation>
    <scope>NUCLEOTIDE SEQUENCE [LARGE SCALE GENOMIC DNA]</scope>
    <source>
        <strain evidence="4">ET1</strain>
    </source>
</reference>
<dbReference type="AlphaFoldDB" id="A0A1L7VWA6"/>
<protein>
    <submittedName>
        <fullName evidence="3">Uncharacterized protein</fullName>
    </submittedName>
</protein>
<evidence type="ECO:0000313" key="3">
    <source>
        <dbReference type="EMBL" id="CZR44723.1"/>
    </source>
</evidence>
<dbReference type="VEuPathDB" id="FungiDB:FPRO_14476"/>
<comment type="caution">
    <text evidence="3">The sequence shown here is derived from an EMBL/GenBank/DDBJ whole genome shotgun (WGS) entry which is preliminary data.</text>
</comment>
<dbReference type="RefSeq" id="XP_031085257.1">
    <property type="nucleotide sequence ID" value="XM_031219505.1"/>
</dbReference>
<name>A0A1L7VWA6_FUSPR</name>
<proteinExistence type="predicted"/>
<accession>A0A1L7VWA6</accession>
<dbReference type="EMBL" id="FJOF01000008">
    <property type="protein sequence ID" value="CZR44723.1"/>
    <property type="molecule type" value="Genomic_DNA"/>
</dbReference>
<gene>
    <name evidence="3" type="ORF">FPRO_14476</name>
</gene>
<keyword evidence="1" id="KW-0175">Coiled coil</keyword>
<keyword evidence="4" id="KW-1185">Reference proteome</keyword>
<sequence>MSFEAPPVPAPQSEQHPKRTNELFAIFYDEIGKWPWEVIDFGPRKWGQNLVSDFTRLLSVDLPKTDNVSLKELIDYLHDNSANHPLVQYQYQLNKMLVAKATKWLAEKRELVDDPDSDADSDGSILNEPQNVTRHRRQARALRAATRSAPIRTARKRPINYSDRHHFQLHNTDDSESDDDGDGGNEETQEDVELESAEPAAKRRLMVFFNFSPENIQELSKVMGPSGGNGHGDAPRHWIAQRNAAGENRPLDTPNEVRRAYADHLKREITKVDEDITRIEANINNSSRHRLGYLETVRNSAEALEKATKEATEASQVVQHARALCEADAQVVEELRRISSDNPRILTEENFQHFKDNTPAQKERRDAESTLRAKEKRLNDVKTKLQIAEANVDPLNSKIEELFDVLNAKQNVRRSLVAMHRLVGMGGDEMEEILGENGLEEWLREQQV</sequence>
<feature type="coiled-coil region" evidence="1">
    <location>
        <begin position="364"/>
        <end position="391"/>
    </location>
</feature>
<feature type="coiled-coil region" evidence="1">
    <location>
        <begin position="262"/>
        <end position="324"/>
    </location>
</feature>
<organism evidence="3 4">
    <name type="scientific">Fusarium proliferatum (strain ET1)</name>
    <name type="common">Orchid endophyte fungus</name>
    <dbReference type="NCBI Taxonomy" id="1227346"/>
    <lineage>
        <taxon>Eukaryota</taxon>
        <taxon>Fungi</taxon>
        <taxon>Dikarya</taxon>
        <taxon>Ascomycota</taxon>
        <taxon>Pezizomycotina</taxon>
        <taxon>Sordariomycetes</taxon>
        <taxon>Hypocreomycetidae</taxon>
        <taxon>Hypocreales</taxon>
        <taxon>Nectriaceae</taxon>
        <taxon>Fusarium</taxon>
        <taxon>Fusarium fujikuroi species complex</taxon>
    </lineage>
</organism>
<dbReference type="GeneID" id="42059334"/>
<evidence type="ECO:0000256" key="1">
    <source>
        <dbReference type="SAM" id="Coils"/>
    </source>
</evidence>
<feature type="compositionally biased region" description="Acidic residues" evidence="2">
    <location>
        <begin position="174"/>
        <end position="196"/>
    </location>
</feature>
<dbReference type="Proteomes" id="UP000183971">
    <property type="component" value="Unassembled WGS sequence"/>
</dbReference>
<evidence type="ECO:0000256" key="2">
    <source>
        <dbReference type="SAM" id="MobiDB-lite"/>
    </source>
</evidence>
<feature type="region of interest" description="Disordered" evidence="2">
    <location>
        <begin position="113"/>
        <end position="198"/>
    </location>
</feature>